<feature type="region of interest" description="Disordered" evidence="1">
    <location>
        <begin position="1"/>
        <end position="36"/>
    </location>
</feature>
<sequence length="68" mass="7289">MMGKTVSISSSATGTQSSRRSGRGTGKYSNGKQVMDGIKDSAEERKMIRLAPEFDGLDISETFVSISL</sequence>
<accession>A0AA87ZQP0</accession>
<comment type="caution">
    <text evidence="2">The sequence shown here is derived from an EMBL/GenBank/DDBJ whole genome shotgun (WGS) entry which is preliminary data.</text>
</comment>
<dbReference type="Proteomes" id="UP001187192">
    <property type="component" value="Unassembled WGS sequence"/>
</dbReference>
<gene>
    <name evidence="2" type="ORF">TIFTF001_003177</name>
</gene>
<proteinExistence type="predicted"/>
<dbReference type="AlphaFoldDB" id="A0AA87ZQP0"/>
<name>A0AA87ZQP0_FICCA</name>
<organism evidence="2 3">
    <name type="scientific">Ficus carica</name>
    <name type="common">Common fig</name>
    <dbReference type="NCBI Taxonomy" id="3494"/>
    <lineage>
        <taxon>Eukaryota</taxon>
        <taxon>Viridiplantae</taxon>
        <taxon>Streptophyta</taxon>
        <taxon>Embryophyta</taxon>
        <taxon>Tracheophyta</taxon>
        <taxon>Spermatophyta</taxon>
        <taxon>Magnoliopsida</taxon>
        <taxon>eudicotyledons</taxon>
        <taxon>Gunneridae</taxon>
        <taxon>Pentapetalae</taxon>
        <taxon>rosids</taxon>
        <taxon>fabids</taxon>
        <taxon>Rosales</taxon>
        <taxon>Moraceae</taxon>
        <taxon>Ficeae</taxon>
        <taxon>Ficus</taxon>
    </lineage>
</organism>
<protein>
    <submittedName>
        <fullName evidence="2">Uncharacterized protein</fullName>
    </submittedName>
</protein>
<feature type="compositionally biased region" description="Low complexity" evidence="1">
    <location>
        <begin position="7"/>
        <end position="19"/>
    </location>
</feature>
<evidence type="ECO:0000313" key="2">
    <source>
        <dbReference type="EMBL" id="GMN31228.1"/>
    </source>
</evidence>
<evidence type="ECO:0000313" key="3">
    <source>
        <dbReference type="Proteomes" id="UP001187192"/>
    </source>
</evidence>
<evidence type="ECO:0000256" key="1">
    <source>
        <dbReference type="SAM" id="MobiDB-lite"/>
    </source>
</evidence>
<dbReference type="EMBL" id="BTGU01000003">
    <property type="protein sequence ID" value="GMN31228.1"/>
    <property type="molecule type" value="Genomic_DNA"/>
</dbReference>
<reference evidence="2" key="1">
    <citation type="submission" date="2023-07" db="EMBL/GenBank/DDBJ databases">
        <title>draft genome sequence of fig (Ficus carica).</title>
        <authorList>
            <person name="Takahashi T."/>
            <person name="Nishimura K."/>
        </authorList>
    </citation>
    <scope>NUCLEOTIDE SEQUENCE</scope>
</reference>
<keyword evidence="3" id="KW-1185">Reference proteome</keyword>